<dbReference type="Pfam" id="PF25954">
    <property type="entry name" value="Beta-barrel_RND_2"/>
    <property type="match status" value="1"/>
</dbReference>
<proteinExistence type="inferred from homology"/>
<dbReference type="Gene3D" id="2.40.420.20">
    <property type="match status" value="1"/>
</dbReference>
<dbReference type="InterPro" id="IPR058637">
    <property type="entry name" value="YknX-like_C"/>
</dbReference>
<comment type="similarity">
    <text evidence="1">Belongs to the membrane fusion protein (MFP) (TC 8.A.1) family.</text>
</comment>
<feature type="domain" description="YknX-like C-terminal permuted SH3-like" evidence="4">
    <location>
        <begin position="306"/>
        <end position="372"/>
    </location>
</feature>
<dbReference type="InterPro" id="IPR006143">
    <property type="entry name" value="RND_pump_MFP"/>
</dbReference>
<evidence type="ECO:0000259" key="2">
    <source>
        <dbReference type="Pfam" id="PF25954"/>
    </source>
</evidence>
<dbReference type="InterPro" id="IPR058792">
    <property type="entry name" value="Beta-barrel_RND_2"/>
</dbReference>
<dbReference type="GO" id="GO:0015562">
    <property type="term" value="F:efflux transmembrane transporter activity"/>
    <property type="evidence" value="ECO:0007669"/>
    <property type="project" value="TreeGrafter"/>
</dbReference>
<dbReference type="Pfam" id="PF25973">
    <property type="entry name" value="BSH_CzcB"/>
    <property type="match status" value="1"/>
</dbReference>
<dbReference type="InterPro" id="IPR058647">
    <property type="entry name" value="BSH_CzcB-like"/>
</dbReference>
<gene>
    <name evidence="5" type="ORF">GO620_010675</name>
</gene>
<dbReference type="EMBL" id="CP066775">
    <property type="protein sequence ID" value="QQL48645.1"/>
    <property type="molecule type" value="Genomic_DNA"/>
</dbReference>
<sequence>MKIFKSPLLIALPLIIGLAAGCSGDKKEKEEQEEVQKQEAAVDTPAVQVFDLKKGILTSSIQVPGELAPYQQVDLYAKTNSYVKKLLVDVGSQVHTGQLLVTLDAPEVQSQLAEAKAKIAQQEALYLSSKSQYDRYINTAKTPGTIAQNDIDQAAARKNADYANVQAAKSFYKQIATGLGYLEIRAPFDGVVTARNINVGAYVGPSGKGSDQPLLVVQQQSRLRLIVSIPENYTAGLNNKDEVEFTVKSLPNQKFTAKVSRLAGALDSKLRAERLEMDVYNKSKNLLPGMYAEVNVPLPSHDSSFVVPKTAVVNSTEKVFVISIEDNRAKWLNVKKGLETSDSIEVFGPGLKPNIKLVMTANDEIRDGSPVISSAAKAVAPKKTAE</sequence>
<evidence type="ECO:0000259" key="3">
    <source>
        <dbReference type="Pfam" id="PF25973"/>
    </source>
</evidence>
<accession>A0A6I4HYY8</accession>
<dbReference type="RefSeq" id="WP_157525327.1">
    <property type="nucleotide sequence ID" value="NZ_CP066775.1"/>
</dbReference>
<dbReference type="Proteomes" id="UP000429232">
    <property type="component" value="Chromosome"/>
</dbReference>
<feature type="domain" description="CzcB-like barrel-sandwich hybrid" evidence="3">
    <location>
        <begin position="74"/>
        <end position="204"/>
    </location>
</feature>
<dbReference type="AlphaFoldDB" id="A0A6I4HYY8"/>
<dbReference type="PROSITE" id="PS51257">
    <property type="entry name" value="PROKAR_LIPOPROTEIN"/>
    <property type="match status" value="1"/>
</dbReference>
<organism evidence="5 6">
    <name type="scientific">Mucilaginibacter ginkgonis</name>
    <dbReference type="NCBI Taxonomy" id="2682091"/>
    <lineage>
        <taxon>Bacteria</taxon>
        <taxon>Pseudomonadati</taxon>
        <taxon>Bacteroidota</taxon>
        <taxon>Sphingobacteriia</taxon>
        <taxon>Sphingobacteriales</taxon>
        <taxon>Sphingobacteriaceae</taxon>
        <taxon>Mucilaginibacter</taxon>
    </lineage>
</organism>
<evidence type="ECO:0000256" key="1">
    <source>
        <dbReference type="ARBA" id="ARBA00009477"/>
    </source>
</evidence>
<evidence type="ECO:0000313" key="6">
    <source>
        <dbReference type="Proteomes" id="UP000429232"/>
    </source>
</evidence>
<reference evidence="5 6" key="1">
    <citation type="submission" date="2020-12" db="EMBL/GenBank/DDBJ databases">
        <title>HMF7856_wgs.fasta genome submission.</title>
        <authorList>
            <person name="Kang H."/>
            <person name="Kim H."/>
            <person name="Joh K."/>
        </authorList>
    </citation>
    <scope>NUCLEOTIDE SEQUENCE [LARGE SCALE GENOMIC DNA]</scope>
    <source>
        <strain evidence="5 6">HMF7856</strain>
    </source>
</reference>
<feature type="domain" description="CusB-like beta-barrel" evidence="2">
    <location>
        <begin position="226"/>
        <end position="296"/>
    </location>
</feature>
<dbReference type="PANTHER" id="PTHR30469">
    <property type="entry name" value="MULTIDRUG RESISTANCE PROTEIN MDTA"/>
    <property type="match status" value="1"/>
</dbReference>
<dbReference type="NCBIfam" id="TIGR01730">
    <property type="entry name" value="RND_mfp"/>
    <property type="match status" value="1"/>
</dbReference>
<evidence type="ECO:0000313" key="5">
    <source>
        <dbReference type="EMBL" id="QQL48645.1"/>
    </source>
</evidence>
<dbReference type="SUPFAM" id="SSF111369">
    <property type="entry name" value="HlyD-like secretion proteins"/>
    <property type="match status" value="1"/>
</dbReference>
<protein>
    <submittedName>
        <fullName evidence="5">Efflux RND transporter periplasmic adaptor subunit</fullName>
    </submittedName>
</protein>
<dbReference type="PANTHER" id="PTHR30469:SF37">
    <property type="entry name" value="RAGD PROTEIN"/>
    <property type="match status" value="1"/>
</dbReference>
<dbReference type="Gene3D" id="2.40.50.100">
    <property type="match status" value="1"/>
</dbReference>
<dbReference type="Gene3D" id="2.40.30.170">
    <property type="match status" value="1"/>
</dbReference>
<dbReference type="Gene3D" id="1.10.287.470">
    <property type="entry name" value="Helix hairpin bin"/>
    <property type="match status" value="1"/>
</dbReference>
<dbReference type="KEGG" id="mgik:GO620_010675"/>
<dbReference type="GO" id="GO:1990281">
    <property type="term" value="C:efflux pump complex"/>
    <property type="evidence" value="ECO:0007669"/>
    <property type="project" value="TreeGrafter"/>
</dbReference>
<evidence type="ECO:0000259" key="4">
    <source>
        <dbReference type="Pfam" id="PF25989"/>
    </source>
</evidence>
<keyword evidence="6" id="KW-1185">Reference proteome</keyword>
<dbReference type="Pfam" id="PF25989">
    <property type="entry name" value="YknX_C"/>
    <property type="match status" value="1"/>
</dbReference>
<name>A0A6I4HYY8_9SPHI</name>